<dbReference type="PANTHER" id="PTHR30619:SF7">
    <property type="entry name" value="BETA-LACTAMASE DOMAIN PROTEIN"/>
    <property type="match status" value="1"/>
</dbReference>
<evidence type="ECO:0000259" key="2">
    <source>
        <dbReference type="SMART" id="SM00894"/>
    </source>
</evidence>
<feature type="domain" description="Excalibur calcium-binding" evidence="2">
    <location>
        <begin position="298"/>
        <end position="334"/>
    </location>
</feature>
<dbReference type="GO" id="GO:0016787">
    <property type="term" value="F:hydrolase activity"/>
    <property type="evidence" value="ECO:0007669"/>
    <property type="project" value="UniProtKB-KW"/>
</dbReference>
<evidence type="ECO:0000313" key="3">
    <source>
        <dbReference type="EMBL" id="SPU38252.1"/>
    </source>
</evidence>
<dbReference type="CDD" id="cd07731">
    <property type="entry name" value="ComA-like_MBL-fold"/>
    <property type="match status" value="1"/>
</dbReference>
<feature type="domain" description="Excalibur calcium-binding" evidence="2">
    <location>
        <begin position="355"/>
        <end position="391"/>
    </location>
</feature>
<dbReference type="EMBL" id="UAQE01000004">
    <property type="protein sequence ID" value="SPU38252.1"/>
    <property type="molecule type" value="Genomic_DNA"/>
</dbReference>
<dbReference type="SUPFAM" id="SSF56281">
    <property type="entry name" value="Metallo-hydrolase/oxidoreductase"/>
    <property type="match status" value="1"/>
</dbReference>
<dbReference type="RefSeq" id="WP_181574705.1">
    <property type="nucleotide sequence ID" value="NZ_UAQE01000004.1"/>
</dbReference>
<protein>
    <submittedName>
        <fullName evidence="3">Metallo-beta-lactamase</fullName>
        <ecNumber evidence="3">3.1.-.-</ecNumber>
    </submittedName>
</protein>
<dbReference type="Pfam" id="PF00753">
    <property type="entry name" value="Lactamase_B"/>
    <property type="match status" value="1"/>
</dbReference>
<accession>A0A2X1ABZ3</accession>
<dbReference type="PANTHER" id="PTHR30619">
    <property type="entry name" value="DNA INTERNALIZATION/COMPETENCE PROTEIN COMEC/REC2"/>
    <property type="match status" value="1"/>
</dbReference>
<dbReference type="Gene3D" id="3.60.15.10">
    <property type="entry name" value="Ribonuclease Z/Hydroxyacylglutathione hydrolase-like"/>
    <property type="match status" value="1"/>
</dbReference>
<dbReference type="InterPro" id="IPR035681">
    <property type="entry name" value="ComA-like_MBL"/>
</dbReference>
<evidence type="ECO:0000256" key="1">
    <source>
        <dbReference type="SAM" id="MobiDB-lite"/>
    </source>
</evidence>
<organism evidence="3 4">
    <name type="scientific">Lysinibacillus capsici</name>
    <dbReference type="NCBI Taxonomy" id="2115968"/>
    <lineage>
        <taxon>Bacteria</taxon>
        <taxon>Bacillati</taxon>
        <taxon>Bacillota</taxon>
        <taxon>Bacilli</taxon>
        <taxon>Bacillales</taxon>
        <taxon>Bacillaceae</taxon>
        <taxon>Lysinibacillus</taxon>
    </lineage>
</organism>
<evidence type="ECO:0000313" key="4">
    <source>
        <dbReference type="Proteomes" id="UP000251431"/>
    </source>
</evidence>
<name>A0A2X1ABZ3_9BACI</name>
<reference evidence="3 4" key="1">
    <citation type="submission" date="2018-06" db="EMBL/GenBank/DDBJ databases">
        <authorList>
            <consortium name="Pathogen Informatics"/>
            <person name="Doyle S."/>
        </authorList>
    </citation>
    <scope>NUCLEOTIDE SEQUENCE [LARGE SCALE GENOMIC DNA]</scope>
    <source>
        <strain evidence="3 4">NCTC7582</strain>
    </source>
</reference>
<dbReference type="InterPro" id="IPR001279">
    <property type="entry name" value="Metallo-B-lactamas"/>
</dbReference>
<sequence length="392" mass="42915">MKKITLTILALILVVAFALPIQTIAAKNNEMKIHFIDVGQGDSTLIQSHDGKNILVDGGPKSAGKTVVNYLKSKGIKKLDFVVATHPDADHVGGLISVLNSISVGKFVNSGKSHTTETYTQLLKLVEQKNIKYIEPKIGEILIGDWTSDFYLQSLYSDAKAVDTNDSSIVLKTGYKNVEFLLMADASKDLEELLTNSFDSLNVQILKAGHHGSNTSTSSKFLKAVKPEVTILSYGKDNSYSHPHNEVLANLKAEGSKTYSTAQEGTIVVTTDGETYSINAKEFIPPKVVPVTEPVKESYKNCTELRKVYPQGVKDGHQAYEAQHDADNDGWACEPVEDNNTKNPTPTPAPPTTESFKNCTELRKVYPDGVSSSHPAYDKKHDRDGDGWACER</sequence>
<feature type="region of interest" description="Disordered" evidence="1">
    <location>
        <begin position="328"/>
        <end position="392"/>
    </location>
</feature>
<proteinExistence type="predicted"/>
<dbReference type="AlphaFoldDB" id="A0A2X1ABZ3"/>
<dbReference type="InterPro" id="IPR052159">
    <property type="entry name" value="Competence_DNA_uptake"/>
</dbReference>
<dbReference type="InterPro" id="IPR036866">
    <property type="entry name" value="RibonucZ/Hydroxyglut_hydro"/>
</dbReference>
<dbReference type="Proteomes" id="UP000251431">
    <property type="component" value="Unassembled WGS sequence"/>
</dbReference>
<dbReference type="EC" id="3.1.-.-" evidence="3"/>
<gene>
    <name evidence="3" type="primary">yokF_1</name>
    <name evidence="3" type="ORF">NCTC7582_04206</name>
</gene>
<dbReference type="InterPro" id="IPR008613">
    <property type="entry name" value="Excalibur_Ca-bd_domain"/>
</dbReference>
<dbReference type="SMART" id="SM00894">
    <property type="entry name" value="Excalibur"/>
    <property type="match status" value="2"/>
</dbReference>
<feature type="compositionally biased region" description="Basic and acidic residues" evidence="1">
    <location>
        <begin position="376"/>
        <end position="392"/>
    </location>
</feature>
<dbReference type="Pfam" id="PF05901">
    <property type="entry name" value="Excalibur"/>
    <property type="match status" value="2"/>
</dbReference>
<keyword evidence="3" id="KW-0378">Hydrolase</keyword>